<sequence>ELVNLETINLMENKQLMKLPDLSGATKLKWLHLSGCESLSEIQPSVFSKDTLVTLLVDRCKNLEILVSEKHLTSLKKIDVSGCSSLREFSLSSDLIGELDLSNTGVEILHSSVSRMRKLCRLNLQGLKLKNLPKEMSCLRSLEACLSAGASSTHQRA</sequence>
<evidence type="ECO:0000313" key="1">
    <source>
        <dbReference type="EMBL" id="MCH92460.1"/>
    </source>
</evidence>
<name>A0A392MY66_9FABA</name>
<dbReference type="Proteomes" id="UP000265520">
    <property type="component" value="Unassembled WGS sequence"/>
</dbReference>
<feature type="non-terminal residue" evidence="1">
    <location>
        <position position="1"/>
    </location>
</feature>
<evidence type="ECO:0000313" key="2">
    <source>
        <dbReference type="Proteomes" id="UP000265520"/>
    </source>
</evidence>
<gene>
    <name evidence="1" type="ORF">A2U01_0013399</name>
</gene>
<comment type="caution">
    <text evidence="1">The sequence shown here is derived from an EMBL/GenBank/DDBJ whole genome shotgun (WGS) entry which is preliminary data.</text>
</comment>
<accession>A0A392MY66</accession>
<protein>
    <submittedName>
        <fullName evidence="1">Disease resistance protein</fullName>
    </submittedName>
</protein>
<dbReference type="Gene3D" id="3.80.10.10">
    <property type="entry name" value="Ribonuclease Inhibitor"/>
    <property type="match status" value="2"/>
</dbReference>
<reference evidence="1 2" key="1">
    <citation type="journal article" date="2018" name="Front. Plant Sci.">
        <title>Red Clover (Trifolium pratense) and Zigzag Clover (T. medium) - A Picture of Genomic Similarities and Differences.</title>
        <authorList>
            <person name="Dluhosova J."/>
            <person name="Istvanek J."/>
            <person name="Nedelnik J."/>
            <person name="Repkova J."/>
        </authorList>
    </citation>
    <scope>NUCLEOTIDE SEQUENCE [LARGE SCALE GENOMIC DNA]</scope>
    <source>
        <strain evidence="2">cv. 10/8</strain>
        <tissue evidence="1">Leaf</tissue>
    </source>
</reference>
<proteinExistence type="predicted"/>
<dbReference type="EMBL" id="LXQA010022735">
    <property type="protein sequence ID" value="MCH92460.1"/>
    <property type="molecule type" value="Genomic_DNA"/>
</dbReference>
<dbReference type="AlphaFoldDB" id="A0A392MY66"/>
<organism evidence="1 2">
    <name type="scientific">Trifolium medium</name>
    <dbReference type="NCBI Taxonomy" id="97028"/>
    <lineage>
        <taxon>Eukaryota</taxon>
        <taxon>Viridiplantae</taxon>
        <taxon>Streptophyta</taxon>
        <taxon>Embryophyta</taxon>
        <taxon>Tracheophyta</taxon>
        <taxon>Spermatophyta</taxon>
        <taxon>Magnoliopsida</taxon>
        <taxon>eudicotyledons</taxon>
        <taxon>Gunneridae</taxon>
        <taxon>Pentapetalae</taxon>
        <taxon>rosids</taxon>
        <taxon>fabids</taxon>
        <taxon>Fabales</taxon>
        <taxon>Fabaceae</taxon>
        <taxon>Papilionoideae</taxon>
        <taxon>50 kb inversion clade</taxon>
        <taxon>NPAAA clade</taxon>
        <taxon>Hologalegina</taxon>
        <taxon>IRL clade</taxon>
        <taxon>Trifolieae</taxon>
        <taxon>Trifolium</taxon>
    </lineage>
</organism>
<keyword evidence="2" id="KW-1185">Reference proteome</keyword>
<dbReference type="InterPro" id="IPR032675">
    <property type="entry name" value="LRR_dom_sf"/>
</dbReference>
<dbReference type="SUPFAM" id="SSF52058">
    <property type="entry name" value="L domain-like"/>
    <property type="match status" value="1"/>
</dbReference>